<accession>A0AA36H440</accession>
<proteinExistence type="predicted"/>
<reference evidence="1" key="1">
    <citation type="submission" date="2023-07" db="EMBL/GenBank/DDBJ databases">
        <authorList>
            <consortium name="CYATHOMIX"/>
        </authorList>
    </citation>
    <scope>NUCLEOTIDE SEQUENCE</scope>
    <source>
        <strain evidence="1">N/A</strain>
    </source>
</reference>
<evidence type="ECO:0000313" key="1">
    <source>
        <dbReference type="EMBL" id="CAJ0603390.1"/>
    </source>
</evidence>
<gene>
    <name evidence="1" type="ORF">CYNAS_LOCUS15373</name>
</gene>
<dbReference type="EMBL" id="CATQJL010000305">
    <property type="protein sequence ID" value="CAJ0603390.1"/>
    <property type="molecule type" value="Genomic_DNA"/>
</dbReference>
<organism evidence="1 2">
    <name type="scientific">Cylicocyclus nassatus</name>
    <name type="common">Nematode worm</name>
    <dbReference type="NCBI Taxonomy" id="53992"/>
    <lineage>
        <taxon>Eukaryota</taxon>
        <taxon>Metazoa</taxon>
        <taxon>Ecdysozoa</taxon>
        <taxon>Nematoda</taxon>
        <taxon>Chromadorea</taxon>
        <taxon>Rhabditida</taxon>
        <taxon>Rhabditina</taxon>
        <taxon>Rhabditomorpha</taxon>
        <taxon>Strongyloidea</taxon>
        <taxon>Strongylidae</taxon>
        <taxon>Cylicocyclus</taxon>
    </lineage>
</organism>
<dbReference type="Proteomes" id="UP001176961">
    <property type="component" value="Unassembled WGS sequence"/>
</dbReference>
<sequence length="104" mass="11900">MNNVVSQYAYRLPLEELEIEGKLKVSLVEACNLEKTEENLLNVQTRVFGGCSTPIRRLTSSSEAFKHHVYNFNRHIFHNMCILLCPSTPIYGAKQSAVEQDKEK</sequence>
<name>A0AA36H440_CYLNA</name>
<protein>
    <submittedName>
        <fullName evidence="1">Uncharacterized protein</fullName>
    </submittedName>
</protein>
<evidence type="ECO:0000313" key="2">
    <source>
        <dbReference type="Proteomes" id="UP001176961"/>
    </source>
</evidence>
<comment type="caution">
    <text evidence="1">The sequence shown here is derived from an EMBL/GenBank/DDBJ whole genome shotgun (WGS) entry which is preliminary data.</text>
</comment>
<keyword evidence="2" id="KW-1185">Reference proteome</keyword>
<dbReference type="AlphaFoldDB" id="A0AA36H440"/>